<feature type="compositionally biased region" description="Basic and acidic residues" evidence="1">
    <location>
        <begin position="203"/>
        <end position="216"/>
    </location>
</feature>
<protein>
    <submittedName>
        <fullName evidence="3">Chromosome segregation ATPase</fullName>
    </submittedName>
</protein>
<feature type="region of interest" description="Disordered" evidence="1">
    <location>
        <begin position="176"/>
        <end position="216"/>
    </location>
</feature>
<comment type="caution">
    <text evidence="3">The sequence shown here is derived from an EMBL/GenBank/DDBJ whole genome shotgun (WGS) entry which is preliminary data.</text>
</comment>
<dbReference type="RefSeq" id="WP_183787181.1">
    <property type="nucleotide sequence ID" value="NZ_JACIBS010000009.1"/>
</dbReference>
<reference evidence="3 4" key="1">
    <citation type="submission" date="2020-08" db="EMBL/GenBank/DDBJ databases">
        <title>Sequencing the genomes of 1000 actinobacteria strains.</title>
        <authorList>
            <person name="Klenk H.-P."/>
        </authorList>
    </citation>
    <scope>NUCLEOTIDE SEQUENCE [LARGE SCALE GENOMIC DNA]</scope>
    <source>
        <strain evidence="3 4">DSM 45267</strain>
    </source>
</reference>
<dbReference type="Proteomes" id="UP000564573">
    <property type="component" value="Unassembled WGS sequence"/>
</dbReference>
<dbReference type="EMBL" id="JACIBS010000009">
    <property type="protein sequence ID" value="MBB3665984.1"/>
    <property type="molecule type" value="Genomic_DNA"/>
</dbReference>
<keyword evidence="2" id="KW-0812">Transmembrane</keyword>
<accession>A0A839XXA4</accession>
<dbReference type="AlphaFoldDB" id="A0A839XXA4"/>
<evidence type="ECO:0000256" key="1">
    <source>
        <dbReference type="SAM" id="MobiDB-lite"/>
    </source>
</evidence>
<organism evidence="3 4">
    <name type="scientific">Prauserella sediminis</name>
    <dbReference type="NCBI Taxonomy" id="577680"/>
    <lineage>
        <taxon>Bacteria</taxon>
        <taxon>Bacillati</taxon>
        <taxon>Actinomycetota</taxon>
        <taxon>Actinomycetes</taxon>
        <taxon>Pseudonocardiales</taxon>
        <taxon>Pseudonocardiaceae</taxon>
        <taxon>Prauserella</taxon>
        <taxon>Prauserella salsuginis group</taxon>
    </lineage>
</organism>
<gene>
    <name evidence="3" type="ORF">FB384_004943</name>
</gene>
<keyword evidence="2" id="KW-1133">Transmembrane helix</keyword>
<evidence type="ECO:0000313" key="3">
    <source>
        <dbReference type="EMBL" id="MBB3665984.1"/>
    </source>
</evidence>
<evidence type="ECO:0000256" key="2">
    <source>
        <dbReference type="SAM" id="Phobius"/>
    </source>
</evidence>
<sequence length="216" mass="23848">MSYDDDIQELERRINELHGLREAQEDEDSPRASYFQEQINTLTDTLIETQMRKQRRESMGPQLEKAEEAVTQARSRQAKLINEAEAVAQQWLNAAKGAGVVGMVGVLVALTVSVPWWVPTFAVALLAGSAGAVFQRMRVQREADPAIDEAEAELKAAQGYRQRLLAEVENPSHAFAAAPAGFSRQPRQAHAERITGDGGDQPDAARERRLELAEGD</sequence>
<feature type="transmembrane region" description="Helical" evidence="2">
    <location>
        <begin position="91"/>
        <end position="110"/>
    </location>
</feature>
<keyword evidence="4" id="KW-1185">Reference proteome</keyword>
<name>A0A839XXA4_9PSEU</name>
<evidence type="ECO:0000313" key="4">
    <source>
        <dbReference type="Proteomes" id="UP000564573"/>
    </source>
</evidence>
<proteinExistence type="predicted"/>
<keyword evidence="2" id="KW-0472">Membrane</keyword>